<evidence type="ECO:0000259" key="3">
    <source>
        <dbReference type="Pfam" id="PF01370"/>
    </source>
</evidence>
<evidence type="ECO:0000256" key="1">
    <source>
        <dbReference type="ARBA" id="ARBA00022857"/>
    </source>
</evidence>
<dbReference type="InterPro" id="IPR001509">
    <property type="entry name" value="Epimerase_deHydtase"/>
</dbReference>
<dbReference type="STRING" id="71139.A0A059CJP4"/>
<dbReference type="GO" id="GO:0016616">
    <property type="term" value="F:oxidoreductase activity, acting on the CH-OH group of donors, NAD or NADP as acceptor"/>
    <property type="evidence" value="ECO:0000318"/>
    <property type="project" value="GO_Central"/>
</dbReference>
<sequence length="339" mass="37927">MEDATRVCVTGGSGYIGSWIVKRLLERGYKVHATVRNSGDESKVGFLKSFPNAERGLVLFEADLYNPLDFEKAIRGCQYVFHVATPMHHDPNNSKFKDTSEAAVAGVKSIAESCIRSGTVRRLIYTATVMAASPRKDDTECFAEAMDESCWTPLNLSAPYHSEQFPEDYVKSKTQSERELLRYNGAIEIVSIALGLVGGSTIRPSLPVSLRALIAQATNDRAQYRMLRILEEVNGKVPVVHIEDACEAHIFCITQQHSISGRFLCASDYVKTADIARHIRESFPEIQIPEEFIEDTGREIAWGSSKLEEMGFKYKYDLKMIIEDSINCARMSGDITSQY</sequence>
<accession>A0A059CJP4</accession>
<dbReference type="PANTHER" id="PTHR10366:SF809">
    <property type="entry name" value="ANTHOCYANIDIN REDUCTASE"/>
    <property type="match status" value="1"/>
</dbReference>
<dbReference type="CDD" id="cd08958">
    <property type="entry name" value="FR_SDR_e"/>
    <property type="match status" value="1"/>
</dbReference>
<proteinExistence type="predicted"/>
<dbReference type="OMA" id="CEADIYN"/>
<dbReference type="PANTHER" id="PTHR10366">
    <property type="entry name" value="NAD DEPENDENT EPIMERASE/DEHYDRATASE"/>
    <property type="match status" value="1"/>
</dbReference>
<dbReference type="KEGG" id="egr:104442162"/>
<evidence type="ECO:0000313" key="4">
    <source>
        <dbReference type="EMBL" id="KCW78155.1"/>
    </source>
</evidence>
<dbReference type="InterPro" id="IPR050425">
    <property type="entry name" value="NAD(P)_dehydrat-like"/>
</dbReference>
<name>A0A059CJP4_EUCGR</name>
<dbReference type="FunFam" id="3.40.50.720:FF:000645">
    <property type="entry name" value="Anthocyanidin reductase ((2S)-flavan-3-ol-forming)"/>
    <property type="match status" value="1"/>
</dbReference>
<dbReference type="eggNOG" id="KOG1502">
    <property type="taxonomic scope" value="Eukaryota"/>
</dbReference>
<dbReference type="Gene3D" id="3.40.50.720">
    <property type="entry name" value="NAD(P)-binding Rossmann-like Domain"/>
    <property type="match status" value="1"/>
</dbReference>
<dbReference type="InterPro" id="IPR036291">
    <property type="entry name" value="NAD(P)-bd_dom_sf"/>
</dbReference>
<protein>
    <recommendedName>
        <fullName evidence="3">NAD-dependent epimerase/dehydratase domain-containing protein</fullName>
    </recommendedName>
</protein>
<dbReference type="InParanoid" id="A0A059CJP4"/>
<evidence type="ECO:0000256" key="2">
    <source>
        <dbReference type="ARBA" id="ARBA00023002"/>
    </source>
</evidence>
<dbReference type="Pfam" id="PF01370">
    <property type="entry name" value="Epimerase"/>
    <property type="match status" value="1"/>
</dbReference>
<dbReference type="OrthoDB" id="2735536at2759"/>
<dbReference type="Gramene" id="KCW78155">
    <property type="protein sequence ID" value="KCW78155"/>
    <property type="gene ID" value="EUGRSUZ_D02358"/>
</dbReference>
<organism evidence="4">
    <name type="scientific">Eucalyptus grandis</name>
    <name type="common">Flooded gum</name>
    <dbReference type="NCBI Taxonomy" id="71139"/>
    <lineage>
        <taxon>Eukaryota</taxon>
        <taxon>Viridiplantae</taxon>
        <taxon>Streptophyta</taxon>
        <taxon>Embryophyta</taxon>
        <taxon>Tracheophyta</taxon>
        <taxon>Spermatophyta</taxon>
        <taxon>Magnoliopsida</taxon>
        <taxon>eudicotyledons</taxon>
        <taxon>Gunneridae</taxon>
        <taxon>Pentapetalae</taxon>
        <taxon>rosids</taxon>
        <taxon>malvids</taxon>
        <taxon>Myrtales</taxon>
        <taxon>Myrtaceae</taxon>
        <taxon>Myrtoideae</taxon>
        <taxon>Eucalypteae</taxon>
        <taxon>Eucalyptus</taxon>
    </lineage>
</organism>
<dbReference type="SUPFAM" id="SSF51735">
    <property type="entry name" value="NAD(P)-binding Rossmann-fold domains"/>
    <property type="match status" value="1"/>
</dbReference>
<gene>
    <name evidence="4" type="ORF">EUGRSUZ_D02358</name>
</gene>
<reference evidence="4" key="1">
    <citation type="submission" date="2013-07" db="EMBL/GenBank/DDBJ databases">
        <title>The genome of Eucalyptus grandis.</title>
        <authorList>
            <person name="Schmutz J."/>
            <person name="Hayes R."/>
            <person name="Myburg A."/>
            <person name="Tuskan G."/>
            <person name="Grattapaglia D."/>
            <person name="Rokhsar D.S."/>
        </authorList>
    </citation>
    <scope>NUCLEOTIDE SEQUENCE</scope>
    <source>
        <tissue evidence="4">Leaf extractions</tissue>
    </source>
</reference>
<keyword evidence="2" id="KW-0560">Oxidoreductase</keyword>
<dbReference type="AlphaFoldDB" id="A0A059CJP4"/>
<feature type="domain" description="NAD-dependent epimerase/dehydratase" evidence="3">
    <location>
        <begin position="7"/>
        <end position="257"/>
    </location>
</feature>
<keyword evidence="1" id="KW-0521">NADP</keyword>
<dbReference type="EMBL" id="KK198756">
    <property type="protein sequence ID" value="KCW78155.1"/>
    <property type="molecule type" value="Genomic_DNA"/>
</dbReference>